<comment type="caution">
    <text evidence="1">The sequence shown here is derived from an EMBL/GenBank/DDBJ whole genome shotgun (WGS) entry which is preliminary data.</text>
</comment>
<reference evidence="1 2" key="1">
    <citation type="submission" date="2017-12" db="EMBL/GenBank/DDBJ databases">
        <title>Draft Genome sequences of multiple microbial strains isolated from spacecraft associated surfaces.</title>
        <authorList>
            <person name="Seuylemezian A."/>
            <person name="Vaishampayan P."/>
            <person name="Venkateswaran K."/>
        </authorList>
    </citation>
    <scope>NUCLEOTIDE SEQUENCE [LARGE SCALE GENOMIC DNA]</scope>
    <source>
        <strain evidence="1 2">2P01AA</strain>
    </source>
</reference>
<name>A0A2N0WF37_9GAMM</name>
<dbReference type="InterPro" id="IPR010775">
    <property type="entry name" value="DUF1365"/>
</dbReference>
<proteinExistence type="predicted"/>
<sequence length="271" mass="32640">MLEAQLAIAKAKIRHRRFSPKPHQFEATLSYLYFDPDRIAENLKQSRLCSTNHWNILNISDQDFLKDYSGNLREKITKILWQQANTILTPQSEIRVLALPRTLGFSFNSVVFYFILNRQKQPVFILSEITNTPWNEHKVYVHDCQQKLKKHSPYDSYEFDFEKSFHVSPFMPMDIQYKWKFNFSNTQNVIHMQLYQSQKLIFDATMQFELAHITLPSQLNRYAIQHMFEPFKMLASIYVQAFRLWLKKVPFYRHPKKNKDLERDDKNTNFW</sequence>
<organism evidence="1 2">
    <name type="scientific">Acinetobacter proteolyticus</name>
    <dbReference type="NCBI Taxonomy" id="1776741"/>
    <lineage>
        <taxon>Bacteria</taxon>
        <taxon>Pseudomonadati</taxon>
        <taxon>Pseudomonadota</taxon>
        <taxon>Gammaproteobacteria</taxon>
        <taxon>Moraxellales</taxon>
        <taxon>Moraxellaceae</taxon>
        <taxon>Acinetobacter</taxon>
    </lineage>
</organism>
<dbReference type="Pfam" id="PF07103">
    <property type="entry name" value="DUF1365"/>
    <property type="match status" value="1"/>
</dbReference>
<dbReference type="EMBL" id="PISJ01000013">
    <property type="protein sequence ID" value="PKF33492.1"/>
    <property type="molecule type" value="Genomic_DNA"/>
</dbReference>
<dbReference type="Proteomes" id="UP000233553">
    <property type="component" value="Unassembled WGS sequence"/>
</dbReference>
<gene>
    <name evidence="1" type="ORF">CW311_11905</name>
</gene>
<dbReference type="RefSeq" id="WP_101236653.1">
    <property type="nucleotide sequence ID" value="NZ_PISJ01000013.1"/>
</dbReference>
<evidence type="ECO:0000313" key="1">
    <source>
        <dbReference type="EMBL" id="PKF33492.1"/>
    </source>
</evidence>
<dbReference type="PANTHER" id="PTHR33973:SF4">
    <property type="entry name" value="OS07G0153300 PROTEIN"/>
    <property type="match status" value="1"/>
</dbReference>
<accession>A0A2N0WF37</accession>
<dbReference type="PANTHER" id="PTHR33973">
    <property type="entry name" value="OS07G0153300 PROTEIN"/>
    <property type="match status" value="1"/>
</dbReference>
<dbReference type="AlphaFoldDB" id="A0A2N0WF37"/>
<protein>
    <submittedName>
        <fullName evidence="1">DUF1365 domain-containing protein</fullName>
    </submittedName>
</protein>
<evidence type="ECO:0000313" key="2">
    <source>
        <dbReference type="Proteomes" id="UP000233553"/>
    </source>
</evidence>